<dbReference type="RefSeq" id="WP_131330183.1">
    <property type="nucleotide sequence ID" value="NZ_CP044016.1"/>
</dbReference>
<dbReference type="AlphaFoldDB" id="A0A5P2G238"/>
<dbReference type="EMBL" id="CP044016">
    <property type="protein sequence ID" value="QES89237.1"/>
    <property type="molecule type" value="Genomic_DNA"/>
</dbReference>
<evidence type="ECO:0000313" key="2">
    <source>
        <dbReference type="Proteomes" id="UP000292424"/>
    </source>
</evidence>
<name>A0A5P2G238_9BACT</name>
<evidence type="ECO:0000313" key="1">
    <source>
        <dbReference type="EMBL" id="QES89237.1"/>
    </source>
</evidence>
<keyword evidence="2" id="KW-1185">Reference proteome</keyword>
<protein>
    <submittedName>
        <fullName evidence="1">Uncharacterized protein</fullName>
    </submittedName>
</protein>
<dbReference type="KEGG" id="arac:E0W69_011380"/>
<dbReference type="Proteomes" id="UP000292424">
    <property type="component" value="Chromosome"/>
</dbReference>
<accession>A0A5P2G238</accession>
<reference evidence="1 2" key="1">
    <citation type="submission" date="2019-09" db="EMBL/GenBank/DDBJ databases">
        <title>Complete genome sequence of Arachidicoccus sp. B3-10 isolated from apple orchard soil.</title>
        <authorList>
            <person name="Kim H.S."/>
            <person name="Han K.-I."/>
            <person name="Suh M.K."/>
            <person name="Lee K.C."/>
            <person name="Eom M.K."/>
            <person name="Kim J.-S."/>
            <person name="Kang S.W."/>
            <person name="Sin Y."/>
            <person name="Lee J.-S."/>
        </authorList>
    </citation>
    <scope>NUCLEOTIDE SEQUENCE [LARGE SCALE GENOMIC DNA]</scope>
    <source>
        <strain evidence="1 2">B3-10</strain>
    </source>
</reference>
<organism evidence="1 2">
    <name type="scientific">Rhizosphaericola mali</name>
    <dbReference type="NCBI Taxonomy" id="2545455"/>
    <lineage>
        <taxon>Bacteria</taxon>
        <taxon>Pseudomonadati</taxon>
        <taxon>Bacteroidota</taxon>
        <taxon>Chitinophagia</taxon>
        <taxon>Chitinophagales</taxon>
        <taxon>Chitinophagaceae</taxon>
        <taxon>Rhizosphaericola</taxon>
    </lineage>
</organism>
<gene>
    <name evidence="1" type="ORF">E0W69_011380</name>
</gene>
<proteinExistence type="predicted"/>
<sequence length="128" mass="14404">MKIPFLLISIIIVVNINAQLSNHQFDSCIQKGRTLQRIDMTPTIGFAAQSSAYYQLCEYLRSKASNQQVHILVNSDNTIVKYIGYHIANERQIKLSKIEINSLLSKKEIVVIGSGCVLKKVPFSSLIH</sequence>